<evidence type="ECO:0000313" key="2">
    <source>
        <dbReference type="EMBL" id="MBE1604421.1"/>
    </source>
</evidence>
<accession>A0A927MQD2</accession>
<keyword evidence="3" id="KW-1185">Reference proteome</keyword>
<reference evidence="2" key="1">
    <citation type="submission" date="2020-10" db="EMBL/GenBank/DDBJ databases">
        <title>Sequencing the genomes of 1000 actinobacteria strains.</title>
        <authorList>
            <person name="Klenk H.-P."/>
        </authorList>
    </citation>
    <scope>NUCLEOTIDE SEQUENCE</scope>
    <source>
        <strain evidence="2">DSM 45354</strain>
    </source>
</reference>
<dbReference type="InterPro" id="IPR029068">
    <property type="entry name" value="Glyas_Bleomycin-R_OHBP_Dase"/>
</dbReference>
<dbReference type="SUPFAM" id="SSF54593">
    <property type="entry name" value="Glyoxalase/Bleomycin resistance protein/Dihydroxybiphenyl dioxygenase"/>
    <property type="match status" value="1"/>
</dbReference>
<gene>
    <name evidence="2" type="ORF">HEB94_001269</name>
</gene>
<evidence type="ECO:0000313" key="3">
    <source>
        <dbReference type="Proteomes" id="UP000638648"/>
    </source>
</evidence>
<sequence>MPVSIATLVVDCDDALKVARFWSELLDASLAQDADQDWATIDTTPQLAFARVPDKTPGKNVIHLDLSTGDSHVAIERAVGLGATRVADHDGWTTLADVEGNVFDVATS</sequence>
<name>A0A927MQD2_9ACTN</name>
<dbReference type="PANTHER" id="PTHR35908:SF1">
    <property type="entry name" value="CONSERVED PROTEIN"/>
    <property type="match status" value="1"/>
</dbReference>
<proteinExistence type="predicted"/>
<protein>
    <recommendedName>
        <fullName evidence="1">Glyoxalase-like domain-containing protein</fullName>
    </recommendedName>
</protein>
<evidence type="ECO:0000259" key="1">
    <source>
        <dbReference type="Pfam" id="PF18029"/>
    </source>
</evidence>
<dbReference type="AlphaFoldDB" id="A0A927MQD2"/>
<feature type="domain" description="Glyoxalase-like" evidence="1">
    <location>
        <begin position="8"/>
        <end position="105"/>
    </location>
</feature>
<dbReference type="PANTHER" id="PTHR35908">
    <property type="entry name" value="HYPOTHETICAL FUSION PROTEIN"/>
    <property type="match status" value="1"/>
</dbReference>
<dbReference type="Proteomes" id="UP000638648">
    <property type="component" value="Unassembled WGS sequence"/>
</dbReference>
<comment type="caution">
    <text evidence="2">The sequence shown here is derived from an EMBL/GenBank/DDBJ whole genome shotgun (WGS) entry which is preliminary data.</text>
</comment>
<dbReference type="EMBL" id="JADBEM010000001">
    <property type="protein sequence ID" value="MBE1604421.1"/>
    <property type="molecule type" value="Genomic_DNA"/>
</dbReference>
<dbReference type="Pfam" id="PF18029">
    <property type="entry name" value="Glyoxalase_6"/>
    <property type="match status" value="1"/>
</dbReference>
<organism evidence="2 3">
    <name type="scientific">Actinopolymorpha pittospori</name>
    <dbReference type="NCBI Taxonomy" id="648752"/>
    <lineage>
        <taxon>Bacteria</taxon>
        <taxon>Bacillati</taxon>
        <taxon>Actinomycetota</taxon>
        <taxon>Actinomycetes</taxon>
        <taxon>Propionibacteriales</taxon>
        <taxon>Actinopolymorphaceae</taxon>
        <taxon>Actinopolymorpha</taxon>
    </lineage>
</organism>
<dbReference type="RefSeq" id="WP_192748963.1">
    <property type="nucleotide sequence ID" value="NZ_BAABJL010000169.1"/>
</dbReference>
<dbReference type="InterPro" id="IPR041581">
    <property type="entry name" value="Glyoxalase_6"/>
</dbReference>
<dbReference type="Gene3D" id="3.10.180.10">
    <property type="entry name" value="2,3-Dihydroxybiphenyl 1,2-Dioxygenase, domain 1"/>
    <property type="match status" value="1"/>
</dbReference>